<dbReference type="HAMAP" id="MF_00120">
    <property type="entry name" value="GatA"/>
    <property type="match status" value="1"/>
</dbReference>
<dbReference type="PANTHER" id="PTHR11895:SF151">
    <property type="entry name" value="GLUTAMYL-TRNA(GLN) AMIDOTRANSFERASE SUBUNIT A"/>
    <property type="match status" value="1"/>
</dbReference>
<evidence type="ECO:0000256" key="3">
    <source>
        <dbReference type="ARBA" id="ARBA00022741"/>
    </source>
</evidence>
<dbReference type="EC" id="6.3.5.7" evidence="8"/>
<feature type="active site" description="Charge relay system" evidence="8">
    <location>
        <position position="152"/>
    </location>
</feature>
<dbReference type="NCBIfam" id="TIGR00132">
    <property type="entry name" value="gatA"/>
    <property type="match status" value="1"/>
</dbReference>
<evidence type="ECO:0000256" key="4">
    <source>
        <dbReference type="ARBA" id="ARBA00022840"/>
    </source>
</evidence>
<dbReference type="Gene3D" id="3.90.1300.10">
    <property type="entry name" value="Amidase signature (AS) domain"/>
    <property type="match status" value="1"/>
</dbReference>
<evidence type="ECO:0000256" key="2">
    <source>
        <dbReference type="ARBA" id="ARBA00022598"/>
    </source>
</evidence>
<dbReference type="SUPFAM" id="SSF75304">
    <property type="entry name" value="Amidase signature (AS) enzymes"/>
    <property type="match status" value="1"/>
</dbReference>
<evidence type="ECO:0000259" key="9">
    <source>
        <dbReference type="Pfam" id="PF01425"/>
    </source>
</evidence>
<keyword evidence="4 8" id="KW-0067">ATP-binding</keyword>
<sequence length="488" mass="52185">MSFNDKSITELHQLLVSKEISALDLTEATLEDIKNREGSVSSFITIAGEAALTQAKALDDKGIDPDNVMAGIPLAVKDNISTKGILTTAASKMLNNYEPIFDATAVEKLYAKDMIVIGKTNMDEFAMGGSTENSYFKTSKNAWDQTKVPGGSSGGSATAVASGQTRLSLGSDTGGSIRQPASFNGVVGLKPTYGTVSRFGLIAFGSSLDQIGPFSLTVEENAQLLNVIAGADHRDSTSAPVQIADFASKIGQEIKGMKIALPKEYLGEGIDPEVKEIILKAAKQFEKLGATVEEVSLPHSKYGVAVYYIIASSEASSNLQRFDGIRYGFRAEDANSLEEIYVKTRSQGFGDEVKRRIMLGTFSLSSGYYDAYFKKAGQVRTLIIQDFANIFADYDLILGPTTPNVAFDLDTLNHDPVAMYLADLLTIPVNLAGLPGISIPAGFVQGLPVGLQLIGPKYGEEVIYQAAAAFEATTDYHKQQPVIFGGDA</sequence>
<comment type="subunit">
    <text evidence="8">Heterotrimer of A, B and C subunits.</text>
</comment>
<feature type="domain" description="Amidase" evidence="9">
    <location>
        <begin position="24"/>
        <end position="461"/>
    </location>
</feature>
<evidence type="ECO:0000256" key="1">
    <source>
        <dbReference type="ARBA" id="ARBA00008069"/>
    </source>
</evidence>
<evidence type="ECO:0000256" key="5">
    <source>
        <dbReference type="ARBA" id="ARBA00022917"/>
    </source>
</evidence>
<dbReference type="Proteomes" id="UP001595901">
    <property type="component" value="Unassembled WGS sequence"/>
</dbReference>
<keyword evidence="5 8" id="KW-0648">Protein biosynthesis</keyword>
<keyword evidence="11" id="KW-1185">Reference proteome</keyword>
<dbReference type="Pfam" id="PF01425">
    <property type="entry name" value="Amidase"/>
    <property type="match status" value="1"/>
</dbReference>
<proteinExistence type="inferred from homology"/>
<dbReference type="PANTHER" id="PTHR11895">
    <property type="entry name" value="TRANSAMIDASE"/>
    <property type="match status" value="1"/>
</dbReference>
<dbReference type="PROSITE" id="PS00571">
    <property type="entry name" value="AMIDASES"/>
    <property type="match status" value="1"/>
</dbReference>
<dbReference type="EMBL" id="JBHSAC010000045">
    <property type="protein sequence ID" value="MFC3932154.1"/>
    <property type="molecule type" value="Genomic_DNA"/>
</dbReference>
<feature type="active site" description="Acyl-ester intermediate" evidence="8">
    <location>
        <position position="176"/>
    </location>
</feature>
<evidence type="ECO:0000256" key="6">
    <source>
        <dbReference type="ARBA" id="ARBA00025295"/>
    </source>
</evidence>
<dbReference type="InterPro" id="IPR036928">
    <property type="entry name" value="AS_sf"/>
</dbReference>
<organism evidence="10 11">
    <name type="scientific">Streptococcus dentapri</name>
    <dbReference type="NCBI Taxonomy" id="573564"/>
    <lineage>
        <taxon>Bacteria</taxon>
        <taxon>Bacillati</taxon>
        <taxon>Bacillota</taxon>
        <taxon>Bacilli</taxon>
        <taxon>Lactobacillales</taxon>
        <taxon>Streptococcaceae</taxon>
        <taxon>Streptococcus</taxon>
    </lineage>
</organism>
<keyword evidence="2 8" id="KW-0436">Ligase</keyword>
<protein>
    <recommendedName>
        <fullName evidence="8">Glutamyl-tRNA(Gln) amidotransferase subunit A</fullName>
        <shortName evidence="8">Glu-ADT subunit A</shortName>
        <ecNumber evidence="8">6.3.5.7</ecNumber>
    </recommendedName>
</protein>
<evidence type="ECO:0000313" key="10">
    <source>
        <dbReference type="EMBL" id="MFC3932154.1"/>
    </source>
</evidence>
<comment type="similarity">
    <text evidence="1 8">Belongs to the amidase family. GatA subfamily.</text>
</comment>
<dbReference type="InterPro" id="IPR004412">
    <property type="entry name" value="GatA"/>
</dbReference>
<name>A0ABV8D283_9STRE</name>
<evidence type="ECO:0000256" key="7">
    <source>
        <dbReference type="ARBA" id="ARBA00047407"/>
    </source>
</evidence>
<dbReference type="RefSeq" id="WP_380431289.1">
    <property type="nucleotide sequence ID" value="NZ_JBHSAC010000045.1"/>
</dbReference>
<reference evidence="11" key="1">
    <citation type="journal article" date="2019" name="Int. J. Syst. Evol. Microbiol.">
        <title>The Global Catalogue of Microorganisms (GCM) 10K type strain sequencing project: providing services to taxonomists for standard genome sequencing and annotation.</title>
        <authorList>
            <consortium name="The Broad Institute Genomics Platform"/>
            <consortium name="The Broad Institute Genome Sequencing Center for Infectious Disease"/>
            <person name="Wu L."/>
            <person name="Ma J."/>
        </authorList>
    </citation>
    <scope>NUCLEOTIDE SEQUENCE [LARGE SCALE GENOMIC DNA]</scope>
    <source>
        <strain evidence="11">CCUG 58728</strain>
    </source>
</reference>
<evidence type="ECO:0000313" key="11">
    <source>
        <dbReference type="Proteomes" id="UP001595901"/>
    </source>
</evidence>
<dbReference type="InterPro" id="IPR000120">
    <property type="entry name" value="Amidase"/>
</dbReference>
<evidence type="ECO:0000256" key="8">
    <source>
        <dbReference type="HAMAP-Rule" id="MF_00120"/>
    </source>
</evidence>
<dbReference type="InterPro" id="IPR023631">
    <property type="entry name" value="Amidase_dom"/>
</dbReference>
<comment type="function">
    <text evidence="6 8">Allows the formation of correctly charged Gln-tRNA(Gln) through the transamidation of misacylated Glu-tRNA(Gln) in organisms which lack glutaminyl-tRNA synthetase. The reaction takes place in the presence of glutamine and ATP through an activated gamma-phospho-Glu-tRNA(Gln).</text>
</comment>
<comment type="catalytic activity">
    <reaction evidence="7 8">
        <text>L-glutamyl-tRNA(Gln) + L-glutamine + ATP + H2O = L-glutaminyl-tRNA(Gln) + L-glutamate + ADP + phosphate + H(+)</text>
        <dbReference type="Rhea" id="RHEA:17521"/>
        <dbReference type="Rhea" id="RHEA-COMP:9681"/>
        <dbReference type="Rhea" id="RHEA-COMP:9684"/>
        <dbReference type="ChEBI" id="CHEBI:15377"/>
        <dbReference type="ChEBI" id="CHEBI:15378"/>
        <dbReference type="ChEBI" id="CHEBI:29985"/>
        <dbReference type="ChEBI" id="CHEBI:30616"/>
        <dbReference type="ChEBI" id="CHEBI:43474"/>
        <dbReference type="ChEBI" id="CHEBI:58359"/>
        <dbReference type="ChEBI" id="CHEBI:78520"/>
        <dbReference type="ChEBI" id="CHEBI:78521"/>
        <dbReference type="ChEBI" id="CHEBI:456216"/>
        <dbReference type="EC" id="6.3.5.7"/>
    </reaction>
</comment>
<feature type="active site" description="Charge relay system" evidence="8">
    <location>
        <position position="77"/>
    </location>
</feature>
<keyword evidence="3 8" id="KW-0547">Nucleotide-binding</keyword>
<gene>
    <name evidence="8 10" type="primary">gatA</name>
    <name evidence="10" type="ORF">ACFOSE_05110</name>
</gene>
<dbReference type="InterPro" id="IPR020556">
    <property type="entry name" value="Amidase_CS"/>
</dbReference>
<accession>A0ABV8D283</accession>
<comment type="caution">
    <text evidence="10">The sequence shown here is derived from an EMBL/GenBank/DDBJ whole genome shotgun (WGS) entry which is preliminary data.</text>
</comment>